<dbReference type="OrthoDB" id="9789350at2"/>
<reference evidence="3 4" key="1">
    <citation type="submission" date="2017-04" db="EMBL/GenBank/DDBJ databases">
        <authorList>
            <person name="Afonso C.L."/>
            <person name="Miller P.J."/>
            <person name="Scott M.A."/>
            <person name="Spackman E."/>
            <person name="Goraichik I."/>
            <person name="Dimitrov K.M."/>
            <person name="Suarez D.L."/>
            <person name="Swayne D.E."/>
        </authorList>
    </citation>
    <scope>NUCLEOTIDE SEQUENCE [LARGE SCALE GENOMIC DNA]</scope>
    <source>
        <strain evidence="3 4">11</strain>
    </source>
</reference>
<gene>
    <name evidence="3" type="ORF">SAMN06295960_4032</name>
</gene>
<dbReference type="EC" id="3.1.4.58" evidence="2"/>
<dbReference type="Proteomes" id="UP000193834">
    <property type="component" value="Unassembled WGS sequence"/>
</dbReference>
<evidence type="ECO:0000313" key="3">
    <source>
        <dbReference type="EMBL" id="SMG55901.1"/>
    </source>
</evidence>
<keyword evidence="1 2" id="KW-0378">Hydrolase</keyword>
<dbReference type="STRING" id="1852522.SAMN06295960_4032"/>
<evidence type="ECO:0000313" key="4">
    <source>
        <dbReference type="Proteomes" id="UP000193834"/>
    </source>
</evidence>
<dbReference type="InterPro" id="IPR004175">
    <property type="entry name" value="RNA_CPDase"/>
</dbReference>
<feature type="short sequence motif" description="HXTX 2" evidence="2">
    <location>
        <begin position="132"/>
        <end position="135"/>
    </location>
</feature>
<dbReference type="GO" id="GO:0008664">
    <property type="term" value="F:RNA 2',3'-cyclic 3'-phosphodiesterase activity"/>
    <property type="evidence" value="ECO:0007669"/>
    <property type="project" value="UniProtKB-EC"/>
</dbReference>
<dbReference type="InterPro" id="IPR009097">
    <property type="entry name" value="Cyclic_Pdiesterase"/>
</dbReference>
<comment type="similarity">
    <text evidence="2">Belongs to the 2H phosphoesterase superfamily. ThpR family.</text>
</comment>
<sequence length="191" mass="21979">MQEQWRVFLAVPLPAELKLKLHHELQLIPSVLESFKKQTDYRDYHITVQFLGDVASERIQEIHKAMNRAAALMSRFTVGLSGWGTFGRMETPRVLWCDIQGQLNALHQLYAKLTAETRLLGFQPEERPYRPHITVARQYQGTESFSLAELSELGQASDVSYAWEVDRIVLYRTHMGKKPMYEAIAESTING</sequence>
<comment type="catalytic activity">
    <reaction evidence="2">
        <text>a 3'-end 2',3'-cyclophospho-ribonucleotide-RNA + H2O = a 3'-end 2'-phospho-ribonucleotide-RNA + H(+)</text>
        <dbReference type="Rhea" id="RHEA:11828"/>
        <dbReference type="Rhea" id="RHEA-COMP:10464"/>
        <dbReference type="Rhea" id="RHEA-COMP:17353"/>
        <dbReference type="ChEBI" id="CHEBI:15377"/>
        <dbReference type="ChEBI" id="CHEBI:15378"/>
        <dbReference type="ChEBI" id="CHEBI:83064"/>
        <dbReference type="ChEBI" id="CHEBI:173113"/>
        <dbReference type="EC" id="3.1.4.58"/>
    </reaction>
</comment>
<dbReference type="PANTHER" id="PTHR35561">
    <property type="entry name" value="RNA 2',3'-CYCLIC PHOSPHODIESTERASE"/>
    <property type="match status" value="1"/>
</dbReference>
<keyword evidence="4" id="KW-1185">Reference proteome</keyword>
<dbReference type="EMBL" id="FXAZ01000006">
    <property type="protein sequence ID" value="SMG55901.1"/>
    <property type="molecule type" value="Genomic_DNA"/>
</dbReference>
<feature type="short sequence motif" description="HXTX 1" evidence="2">
    <location>
        <begin position="45"/>
        <end position="48"/>
    </location>
</feature>
<dbReference type="Pfam" id="PF13563">
    <property type="entry name" value="2_5_RNA_ligase2"/>
    <property type="match status" value="1"/>
</dbReference>
<dbReference type="AlphaFoldDB" id="A0A1X7LPU0"/>
<dbReference type="PANTHER" id="PTHR35561:SF1">
    <property type="entry name" value="RNA 2',3'-CYCLIC PHOSPHODIESTERASE"/>
    <property type="match status" value="1"/>
</dbReference>
<feature type="active site" description="Proton acceptor" evidence="2">
    <location>
        <position position="132"/>
    </location>
</feature>
<comment type="function">
    <text evidence="2">Hydrolyzes RNA 2',3'-cyclic phosphodiester to an RNA 2'-phosphomonoester.</text>
</comment>
<keyword evidence="3" id="KW-0436">Ligase</keyword>
<evidence type="ECO:0000256" key="2">
    <source>
        <dbReference type="HAMAP-Rule" id="MF_01940"/>
    </source>
</evidence>
<dbReference type="GO" id="GO:0004113">
    <property type="term" value="F:2',3'-cyclic-nucleotide 3'-phosphodiesterase activity"/>
    <property type="evidence" value="ECO:0007669"/>
    <property type="project" value="InterPro"/>
</dbReference>
<evidence type="ECO:0000256" key="1">
    <source>
        <dbReference type="ARBA" id="ARBA00022801"/>
    </source>
</evidence>
<dbReference type="HAMAP" id="MF_01940">
    <property type="entry name" value="RNA_CPDase"/>
    <property type="match status" value="1"/>
</dbReference>
<dbReference type="NCBIfam" id="TIGR02258">
    <property type="entry name" value="2_5_ligase"/>
    <property type="match status" value="1"/>
</dbReference>
<feature type="active site" description="Proton donor" evidence="2">
    <location>
        <position position="45"/>
    </location>
</feature>
<dbReference type="Gene3D" id="3.90.1140.10">
    <property type="entry name" value="Cyclic phosphodiesterase"/>
    <property type="match status" value="1"/>
</dbReference>
<accession>A0A1X7LPU0</accession>
<dbReference type="SUPFAM" id="SSF55144">
    <property type="entry name" value="LigT-like"/>
    <property type="match status" value="1"/>
</dbReference>
<organism evidence="3 4">
    <name type="scientific">Paenibacillus aquistagni</name>
    <dbReference type="NCBI Taxonomy" id="1852522"/>
    <lineage>
        <taxon>Bacteria</taxon>
        <taxon>Bacillati</taxon>
        <taxon>Bacillota</taxon>
        <taxon>Bacilli</taxon>
        <taxon>Bacillales</taxon>
        <taxon>Paenibacillaceae</taxon>
        <taxon>Paenibacillus</taxon>
    </lineage>
</organism>
<proteinExistence type="inferred from homology"/>
<protein>
    <recommendedName>
        <fullName evidence="2">RNA 2',3'-cyclic phosphodiesterase</fullName>
        <shortName evidence="2">RNA 2',3'-CPDase</shortName>
        <ecNumber evidence="2">3.1.4.58</ecNumber>
    </recommendedName>
</protein>
<dbReference type="GO" id="GO:0016874">
    <property type="term" value="F:ligase activity"/>
    <property type="evidence" value="ECO:0007669"/>
    <property type="project" value="UniProtKB-KW"/>
</dbReference>
<name>A0A1X7LPU0_9BACL</name>
<dbReference type="RefSeq" id="WP_085497285.1">
    <property type="nucleotide sequence ID" value="NZ_FXAZ01000006.1"/>
</dbReference>